<evidence type="ECO:0000256" key="5">
    <source>
        <dbReference type="ARBA" id="ARBA00022741"/>
    </source>
</evidence>
<evidence type="ECO:0000256" key="8">
    <source>
        <dbReference type="ARBA" id="ARBA00022840"/>
    </source>
</evidence>
<evidence type="ECO:0000256" key="11">
    <source>
        <dbReference type="ARBA" id="ARBA00038887"/>
    </source>
</evidence>
<proteinExistence type="inferred from homology"/>
<evidence type="ECO:0000256" key="12">
    <source>
        <dbReference type="ARBA" id="ARBA00048451"/>
    </source>
</evidence>
<keyword evidence="3" id="KW-0808">Transferase</keyword>
<dbReference type="Gene3D" id="3.30.420.40">
    <property type="match status" value="2"/>
</dbReference>
<keyword evidence="8" id="KW-0067">ATP-binding</keyword>
<evidence type="ECO:0000256" key="6">
    <source>
        <dbReference type="ARBA" id="ARBA00022777"/>
    </source>
</evidence>
<dbReference type="InterPro" id="IPR051804">
    <property type="entry name" value="Carb_Metab_Reg_Kinase/Isom"/>
</dbReference>
<evidence type="ECO:0000256" key="4">
    <source>
        <dbReference type="ARBA" id="ARBA00022723"/>
    </source>
</evidence>
<dbReference type="FunFam" id="3.30.420.40:FF:000153">
    <property type="entry name" value="Putative fructokinase"/>
    <property type="match status" value="1"/>
</dbReference>
<keyword evidence="4" id="KW-0479">Metal-binding</keyword>
<keyword evidence="6" id="KW-0418">Kinase</keyword>
<dbReference type="SUPFAM" id="SSF53067">
    <property type="entry name" value="Actin-like ATPase domain"/>
    <property type="match status" value="1"/>
</dbReference>
<evidence type="ECO:0000256" key="2">
    <source>
        <dbReference type="ARBA" id="ARBA00006479"/>
    </source>
</evidence>
<evidence type="ECO:0000256" key="1">
    <source>
        <dbReference type="ARBA" id="ARBA00001946"/>
    </source>
</evidence>
<dbReference type="InterPro" id="IPR000600">
    <property type="entry name" value="ROK"/>
</dbReference>
<dbReference type="GO" id="GO:0008865">
    <property type="term" value="F:fructokinase activity"/>
    <property type="evidence" value="ECO:0007669"/>
    <property type="project" value="UniProtKB-EC"/>
</dbReference>
<dbReference type="InterPro" id="IPR049874">
    <property type="entry name" value="ROK_cs"/>
</dbReference>
<evidence type="ECO:0000256" key="9">
    <source>
        <dbReference type="ARBA" id="ARBA00022842"/>
    </source>
</evidence>
<accession>A0A930DSX4</accession>
<name>A0A930DSX4_9FIRM</name>
<dbReference type="PANTHER" id="PTHR42742">
    <property type="entry name" value="TRANSCRIPTIONAL REPRESSOR MPRA"/>
    <property type="match status" value="1"/>
</dbReference>
<keyword evidence="9" id="KW-0460">Magnesium</keyword>
<comment type="caution">
    <text evidence="13">The sequence shown here is derived from an EMBL/GenBank/DDBJ whole genome shotgun (WGS) entry which is preliminary data.</text>
</comment>
<comment type="similarity">
    <text evidence="2">Belongs to the ROK (NagC/XylR) family.</text>
</comment>
<keyword evidence="10" id="KW-0119">Carbohydrate metabolism</keyword>
<organism evidence="13 14">
    <name type="scientific">Oribacterium parvum</name>
    <dbReference type="NCBI Taxonomy" id="1501329"/>
    <lineage>
        <taxon>Bacteria</taxon>
        <taxon>Bacillati</taxon>
        <taxon>Bacillota</taxon>
        <taxon>Clostridia</taxon>
        <taxon>Lachnospirales</taxon>
        <taxon>Lachnospiraceae</taxon>
        <taxon>Oribacterium</taxon>
    </lineage>
</organism>
<dbReference type="PROSITE" id="PS01125">
    <property type="entry name" value="ROK"/>
    <property type="match status" value="1"/>
</dbReference>
<keyword evidence="5" id="KW-0547">Nucleotide-binding</keyword>
<dbReference type="GO" id="GO:0005524">
    <property type="term" value="F:ATP binding"/>
    <property type="evidence" value="ECO:0007669"/>
    <property type="project" value="UniProtKB-KW"/>
</dbReference>
<dbReference type="InterPro" id="IPR043129">
    <property type="entry name" value="ATPase_NBD"/>
</dbReference>
<dbReference type="CDD" id="cd24067">
    <property type="entry name" value="ASKHA_NBD_ROK_BsFRK-like"/>
    <property type="match status" value="1"/>
</dbReference>
<dbReference type="FunFam" id="3.30.420.40:FF:000136">
    <property type="entry name" value="Putative fructokinase"/>
    <property type="match status" value="1"/>
</dbReference>
<dbReference type="AlphaFoldDB" id="A0A930DSX4"/>
<evidence type="ECO:0000313" key="13">
    <source>
        <dbReference type="EMBL" id="MBF1284233.1"/>
    </source>
</evidence>
<gene>
    <name evidence="13" type="ORF">HXM93_06865</name>
</gene>
<comment type="cofactor">
    <cofactor evidence="1">
        <name>Mg(2+)</name>
        <dbReference type="ChEBI" id="CHEBI:18420"/>
    </cofactor>
</comment>
<dbReference type="GO" id="GO:0046872">
    <property type="term" value="F:metal ion binding"/>
    <property type="evidence" value="ECO:0007669"/>
    <property type="project" value="UniProtKB-KW"/>
</dbReference>
<dbReference type="Pfam" id="PF00480">
    <property type="entry name" value="ROK"/>
    <property type="match status" value="1"/>
</dbReference>
<evidence type="ECO:0000256" key="7">
    <source>
        <dbReference type="ARBA" id="ARBA00022833"/>
    </source>
</evidence>
<dbReference type="PANTHER" id="PTHR42742:SF3">
    <property type="entry name" value="FRUCTOKINASE"/>
    <property type="match status" value="1"/>
</dbReference>
<sequence>MIYGALEAGGTKMICAICKENGEIIEQCSIPTISPDETIPAIITYFKDKGIAALGIACFGPIDLHKSSPTYGYITSTPKVKWQNYPILPVIQKALSVPCGFDTDVNGSLLGEVSYGASRGIENAVYITIGTGIGGGVLSNGKLLHGMLHPELGHMTMVPHERDHFQGICPFHKNCLEGMASGPAMEARYGKKADTLSEIPMVWEMEAYYIGQALCNIILTLSPERIILGGGVMHQEQLFPLIRAEVKKQLNGYLQTEELNDIDHYIVPASLNDNQGVLGCLQLAINAKKGL</sequence>
<evidence type="ECO:0000256" key="3">
    <source>
        <dbReference type="ARBA" id="ARBA00022679"/>
    </source>
</evidence>
<evidence type="ECO:0000256" key="10">
    <source>
        <dbReference type="ARBA" id="ARBA00023277"/>
    </source>
</evidence>
<dbReference type="EMBL" id="JABZRD010000422">
    <property type="protein sequence ID" value="MBF1284233.1"/>
    <property type="molecule type" value="Genomic_DNA"/>
</dbReference>
<keyword evidence="7" id="KW-0862">Zinc</keyword>
<reference evidence="13" key="1">
    <citation type="submission" date="2020-04" db="EMBL/GenBank/DDBJ databases">
        <title>Deep metagenomics examines the oral microbiome during advanced dental caries in children, revealing novel taxa and co-occurrences with host molecules.</title>
        <authorList>
            <person name="Baker J.L."/>
            <person name="Morton J.T."/>
            <person name="Dinis M."/>
            <person name="Alvarez R."/>
            <person name="Tran N.C."/>
            <person name="Knight R."/>
            <person name="Edlund A."/>
        </authorList>
    </citation>
    <scope>NUCLEOTIDE SEQUENCE</scope>
    <source>
        <strain evidence="13">JCVI_24_bin.2</strain>
    </source>
</reference>
<dbReference type="EC" id="2.7.1.4" evidence="11"/>
<protein>
    <recommendedName>
        <fullName evidence="11">fructokinase</fullName>
        <ecNumber evidence="11">2.7.1.4</ecNumber>
    </recommendedName>
</protein>
<comment type="catalytic activity">
    <reaction evidence="12">
        <text>D-fructose + ATP = D-fructose 6-phosphate + ADP + H(+)</text>
        <dbReference type="Rhea" id="RHEA:16125"/>
        <dbReference type="ChEBI" id="CHEBI:15378"/>
        <dbReference type="ChEBI" id="CHEBI:30616"/>
        <dbReference type="ChEBI" id="CHEBI:37721"/>
        <dbReference type="ChEBI" id="CHEBI:61527"/>
        <dbReference type="ChEBI" id="CHEBI:456216"/>
        <dbReference type="EC" id="2.7.1.4"/>
    </reaction>
</comment>
<evidence type="ECO:0000313" key="14">
    <source>
        <dbReference type="Proteomes" id="UP000709351"/>
    </source>
</evidence>
<dbReference type="Proteomes" id="UP000709351">
    <property type="component" value="Unassembled WGS sequence"/>
</dbReference>